<dbReference type="InterPro" id="IPR036259">
    <property type="entry name" value="MFS_trans_sf"/>
</dbReference>
<accession>A5MZC7</accession>
<keyword evidence="4 6" id="KW-1133">Transmembrane helix</keyword>
<evidence type="ECO:0000313" key="9">
    <source>
        <dbReference type="Proteomes" id="UP000002411"/>
    </source>
</evidence>
<evidence type="ECO:0000313" key="8">
    <source>
        <dbReference type="EMBL" id="EDK34223.1"/>
    </source>
</evidence>
<organism evidence="8 9">
    <name type="scientific">Clostridium kluyveri (strain ATCC 8527 / DSM 555 / NBRC 12016 / NCIMB 10680 / K1)</name>
    <dbReference type="NCBI Taxonomy" id="431943"/>
    <lineage>
        <taxon>Bacteria</taxon>
        <taxon>Bacillati</taxon>
        <taxon>Bacillota</taxon>
        <taxon>Clostridia</taxon>
        <taxon>Eubacteriales</taxon>
        <taxon>Clostridiaceae</taxon>
        <taxon>Clostridium</taxon>
    </lineage>
</organism>
<dbReference type="SUPFAM" id="SSF103473">
    <property type="entry name" value="MFS general substrate transporter"/>
    <property type="match status" value="1"/>
</dbReference>
<feature type="transmembrane region" description="Helical" evidence="6">
    <location>
        <begin position="212"/>
        <end position="231"/>
    </location>
</feature>
<feature type="transmembrane region" description="Helical" evidence="6">
    <location>
        <begin position="271"/>
        <end position="287"/>
    </location>
</feature>
<feature type="transmembrane region" description="Helical" evidence="6">
    <location>
        <begin position="293"/>
        <end position="315"/>
    </location>
</feature>
<gene>
    <name evidence="8" type="ordered locus">CKL_2211</name>
</gene>
<evidence type="ECO:0000256" key="3">
    <source>
        <dbReference type="ARBA" id="ARBA00022692"/>
    </source>
</evidence>
<dbReference type="PANTHER" id="PTHR43129">
    <property type="entry name" value="FOSMIDOMYCIN RESISTANCE PROTEIN"/>
    <property type="match status" value="1"/>
</dbReference>
<dbReference type="InterPro" id="IPR020846">
    <property type="entry name" value="MFS_dom"/>
</dbReference>
<dbReference type="Pfam" id="PF07690">
    <property type="entry name" value="MFS_1"/>
    <property type="match status" value="1"/>
</dbReference>
<keyword evidence="9" id="KW-1185">Reference proteome</keyword>
<feature type="transmembrane region" description="Helical" evidence="6">
    <location>
        <begin position="67"/>
        <end position="86"/>
    </location>
</feature>
<dbReference type="RefSeq" id="WP_012102551.1">
    <property type="nucleotide sequence ID" value="NC_009706.1"/>
</dbReference>
<dbReference type="GO" id="GO:0022857">
    <property type="term" value="F:transmembrane transporter activity"/>
    <property type="evidence" value="ECO:0007669"/>
    <property type="project" value="InterPro"/>
</dbReference>
<dbReference type="AlphaFoldDB" id="A5MZC7"/>
<dbReference type="STRING" id="431943.CKL_2211"/>
<dbReference type="KEGG" id="ckl:CKL_2211"/>
<dbReference type="PROSITE" id="PS50850">
    <property type="entry name" value="MFS"/>
    <property type="match status" value="1"/>
</dbReference>
<evidence type="ECO:0000256" key="5">
    <source>
        <dbReference type="ARBA" id="ARBA00023136"/>
    </source>
</evidence>
<feature type="transmembrane region" description="Helical" evidence="6">
    <location>
        <begin position="356"/>
        <end position="379"/>
    </location>
</feature>
<comment type="subcellular location">
    <subcellularLocation>
        <location evidence="1">Cell membrane</location>
        <topology evidence="1">Multi-pass membrane protein</topology>
    </subcellularLocation>
</comment>
<dbReference type="HOGENOM" id="CLU_040537_0_0_9"/>
<feature type="transmembrane region" description="Helical" evidence="6">
    <location>
        <begin position="160"/>
        <end position="177"/>
    </location>
</feature>
<evidence type="ECO:0000256" key="1">
    <source>
        <dbReference type="ARBA" id="ARBA00004651"/>
    </source>
</evidence>
<dbReference type="EMBL" id="CP000673">
    <property type="protein sequence ID" value="EDK34223.1"/>
    <property type="molecule type" value="Genomic_DNA"/>
</dbReference>
<keyword evidence="3 6" id="KW-0812">Transmembrane</keyword>
<keyword evidence="5 6" id="KW-0472">Membrane</keyword>
<sequence>MNRFYGNLLTFGHFVADFYQGALPALLPFLVSDKHFSYAAAAFLIFSANVSSSIIQPLFGICSDKISVPWTLPLGVLLAGISFGMSGVVDNYWVMAVFIALSGVGIASFHPEGVKLANTFAGENKATGVSRFAAGGNIGFAVSPIITTEVLLLFGLKGTIILSLPALIMCIIFLIQLPKLTKNKAQVTVKREVQAKNTADEWKPFSRLTATLTCRAMIFFGLNAFLPLYWIHVLNQSKRGGSIALSTLIIVGAVGTLIAGRMADKFGNRKVIMTGFLTLIPLLFVFINVRNVILATLLLIPIGLSLYAPYSPMVVLGQKYLPNHMGLASGVTLGLAVTMGGVISPVLGWISDNYGIHTALSSLTILPIIAVFLTLTLTIPKVDLNRDSVNKVKFNVTRSGN</sequence>
<proteinExistence type="predicted"/>
<feature type="domain" description="Major facilitator superfamily (MFS) profile" evidence="7">
    <location>
        <begin position="5"/>
        <end position="382"/>
    </location>
</feature>
<reference evidence="8 9" key="1">
    <citation type="journal article" date="2008" name="Proc. Natl. Acad. Sci. U.S.A.">
        <title>The genome of Clostridium kluyveri, a strict anaerobe with unique metabolic features.</title>
        <authorList>
            <person name="Seedorf H."/>
            <person name="Fricke W.F."/>
            <person name="Veith B."/>
            <person name="Brueggemann H."/>
            <person name="Liesegang H."/>
            <person name="Strittmatter A."/>
            <person name="Miethke M."/>
            <person name="Buckel W."/>
            <person name="Hinderberger J."/>
            <person name="Li F."/>
            <person name="Hagemeier C."/>
            <person name="Thauer R.K."/>
            <person name="Gottschalk G."/>
        </authorList>
    </citation>
    <scope>NUCLEOTIDE SEQUENCE [LARGE SCALE GENOMIC DNA]</scope>
    <source>
        <strain evidence="9">ATCC 8527 / DSM 555 / NCIMB 10680</strain>
    </source>
</reference>
<feature type="transmembrane region" description="Helical" evidence="6">
    <location>
        <begin position="327"/>
        <end position="350"/>
    </location>
</feature>
<dbReference type="CDD" id="cd17478">
    <property type="entry name" value="MFS_FsR"/>
    <property type="match status" value="1"/>
</dbReference>
<dbReference type="PANTHER" id="PTHR43129:SF1">
    <property type="entry name" value="FOSMIDOMYCIN RESISTANCE PROTEIN"/>
    <property type="match status" value="1"/>
</dbReference>
<feature type="transmembrane region" description="Helical" evidence="6">
    <location>
        <begin position="243"/>
        <end position="259"/>
    </location>
</feature>
<keyword evidence="2" id="KW-0813">Transport</keyword>
<evidence type="ECO:0000256" key="2">
    <source>
        <dbReference type="ARBA" id="ARBA00022448"/>
    </source>
</evidence>
<dbReference type="GO" id="GO:0005886">
    <property type="term" value="C:plasma membrane"/>
    <property type="evidence" value="ECO:0007669"/>
    <property type="project" value="UniProtKB-SubCell"/>
</dbReference>
<evidence type="ECO:0000256" key="4">
    <source>
        <dbReference type="ARBA" id="ARBA00022989"/>
    </source>
</evidence>
<protein>
    <submittedName>
        <fullName evidence="8">Permease-related protein</fullName>
    </submittedName>
</protein>
<evidence type="ECO:0000259" key="7">
    <source>
        <dbReference type="PROSITE" id="PS50850"/>
    </source>
</evidence>
<evidence type="ECO:0000256" key="6">
    <source>
        <dbReference type="SAM" id="Phobius"/>
    </source>
</evidence>
<name>A5MZC7_CLOK5</name>
<dbReference type="eggNOG" id="COG2814">
    <property type="taxonomic scope" value="Bacteria"/>
</dbReference>
<dbReference type="Proteomes" id="UP000002411">
    <property type="component" value="Chromosome"/>
</dbReference>
<dbReference type="InterPro" id="IPR011701">
    <property type="entry name" value="MFS"/>
</dbReference>
<dbReference type="Gene3D" id="1.20.1250.20">
    <property type="entry name" value="MFS general substrate transporter like domains"/>
    <property type="match status" value="2"/>
</dbReference>
<feature type="transmembrane region" description="Helical" evidence="6">
    <location>
        <begin position="36"/>
        <end position="55"/>
    </location>
</feature>
<feature type="transmembrane region" description="Helical" evidence="6">
    <location>
        <begin position="92"/>
        <end position="111"/>
    </location>
</feature>